<dbReference type="AlphaFoldDB" id="A0A6A6Q259"/>
<dbReference type="PANTHER" id="PTHR22605:SF16">
    <property type="entry name" value="E3 UBIQUITIN-PROTEIN LIGASE RNF213"/>
    <property type="match status" value="1"/>
</dbReference>
<dbReference type="GO" id="GO:0002376">
    <property type="term" value="P:immune system process"/>
    <property type="evidence" value="ECO:0007669"/>
    <property type="project" value="UniProtKB-KW"/>
</dbReference>
<dbReference type="GO" id="GO:0005737">
    <property type="term" value="C:cytoplasm"/>
    <property type="evidence" value="ECO:0007669"/>
    <property type="project" value="UniProtKB-SubCell"/>
</dbReference>
<dbReference type="GO" id="GO:0016887">
    <property type="term" value="F:ATP hydrolysis activity"/>
    <property type="evidence" value="ECO:0007669"/>
    <property type="project" value="InterPro"/>
</dbReference>
<keyword evidence="9" id="KW-1185">Reference proteome</keyword>
<keyword evidence="6" id="KW-0391">Immunity</keyword>
<dbReference type="Pfam" id="PF20173">
    <property type="entry name" value="ZnF_RZ-type"/>
    <property type="match status" value="1"/>
</dbReference>
<evidence type="ECO:0000256" key="3">
    <source>
        <dbReference type="ARBA" id="ARBA00022723"/>
    </source>
</evidence>
<comment type="subcellular location">
    <subcellularLocation>
        <location evidence="1">Cytoplasm</location>
    </subcellularLocation>
</comment>
<keyword evidence="5" id="KW-0862">Zinc</keyword>
<evidence type="ECO:0000256" key="6">
    <source>
        <dbReference type="ARBA" id="ARBA00022859"/>
    </source>
</evidence>
<dbReference type="EMBL" id="MU001633">
    <property type="protein sequence ID" value="KAF2485497.1"/>
    <property type="molecule type" value="Genomic_DNA"/>
</dbReference>
<evidence type="ECO:0000259" key="7">
    <source>
        <dbReference type="PROSITE" id="PS51981"/>
    </source>
</evidence>
<dbReference type="Proteomes" id="UP000799767">
    <property type="component" value="Unassembled WGS sequence"/>
</dbReference>
<evidence type="ECO:0000256" key="4">
    <source>
        <dbReference type="ARBA" id="ARBA00022771"/>
    </source>
</evidence>
<name>A0A6A6Q259_9PEZI</name>
<dbReference type="GO" id="GO:0004842">
    <property type="term" value="F:ubiquitin-protein transferase activity"/>
    <property type="evidence" value="ECO:0007669"/>
    <property type="project" value="InterPro"/>
</dbReference>
<gene>
    <name evidence="8" type="ORF">BDY17DRAFT_104923</name>
</gene>
<evidence type="ECO:0000313" key="8">
    <source>
        <dbReference type="EMBL" id="KAF2485497.1"/>
    </source>
</evidence>
<sequence>MVEAVRRRKAGEEVEIAPFDFDQSLLQTRASLLATALAIRCDLNILSVVLAVRDKTPVPAGQTEDLKVDFSHNRTDCEGLTQDAEKSFQVARVAEGHVYWARFAAMEVNVPSNRSSAEHMVQRLIAEALAHLDAAETTCKEHPSQTRAVLPRIEPTRKMLDGGVFYTAVSNDEMRAVVAAMETEFRSTGHWYRCANGHPFTVGECELPMQLALCPRCGAAVGGQSHQAVEGVTRADDIEGQFARMEL</sequence>
<dbReference type="InterPro" id="IPR031248">
    <property type="entry name" value="RNF213"/>
</dbReference>
<dbReference type="PANTHER" id="PTHR22605">
    <property type="entry name" value="RZ-TYPE DOMAIN-CONTAINING PROTEIN"/>
    <property type="match status" value="1"/>
</dbReference>
<proteinExistence type="predicted"/>
<protein>
    <recommendedName>
        <fullName evidence="7">RZ-type domain-containing protein</fullName>
    </recommendedName>
</protein>
<dbReference type="GO" id="GO:0008270">
    <property type="term" value="F:zinc ion binding"/>
    <property type="evidence" value="ECO:0007669"/>
    <property type="project" value="UniProtKB-KW"/>
</dbReference>
<keyword evidence="3" id="KW-0479">Metal-binding</keyword>
<dbReference type="InterPro" id="IPR046439">
    <property type="entry name" value="ZF_RZ_dom"/>
</dbReference>
<dbReference type="RefSeq" id="XP_033592066.1">
    <property type="nucleotide sequence ID" value="XM_033729151.1"/>
</dbReference>
<dbReference type="PROSITE" id="PS51981">
    <property type="entry name" value="ZF_RZ"/>
    <property type="match status" value="1"/>
</dbReference>
<evidence type="ECO:0000313" key="9">
    <source>
        <dbReference type="Proteomes" id="UP000799767"/>
    </source>
</evidence>
<keyword evidence="4" id="KW-0863">Zinc-finger</keyword>
<reference evidence="8" key="1">
    <citation type="journal article" date="2020" name="Stud. Mycol.">
        <title>101 Dothideomycetes genomes: a test case for predicting lifestyles and emergence of pathogens.</title>
        <authorList>
            <person name="Haridas S."/>
            <person name="Albert R."/>
            <person name="Binder M."/>
            <person name="Bloem J."/>
            <person name="Labutti K."/>
            <person name="Salamov A."/>
            <person name="Andreopoulos B."/>
            <person name="Baker S."/>
            <person name="Barry K."/>
            <person name="Bills G."/>
            <person name="Bluhm B."/>
            <person name="Cannon C."/>
            <person name="Castanera R."/>
            <person name="Culley D."/>
            <person name="Daum C."/>
            <person name="Ezra D."/>
            <person name="Gonzalez J."/>
            <person name="Henrissat B."/>
            <person name="Kuo A."/>
            <person name="Liang C."/>
            <person name="Lipzen A."/>
            <person name="Lutzoni F."/>
            <person name="Magnuson J."/>
            <person name="Mondo S."/>
            <person name="Nolan M."/>
            <person name="Ohm R."/>
            <person name="Pangilinan J."/>
            <person name="Park H.-J."/>
            <person name="Ramirez L."/>
            <person name="Alfaro M."/>
            <person name="Sun H."/>
            <person name="Tritt A."/>
            <person name="Yoshinaga Y."/>
            <person name="Zwiers L.-H."/>
            <person name="Turgeon B."/>
            <person name="Goodwin S."/>
            <person name="Spatafora J."/>
            <person name="Crous P."/>
            <person name="Grigoriev I."/>
        </authorList>
    </citation>
    <scope>NUCLEOTIDE SEQUENCE</scope>
    <source>
        <strain evidence="8">CBS 113389</strain>
    </source>
</reference>
<accession>A0A6A6Q259</accession>
<organism evidence="8 9">
    <name type="scientific">Neohortaea acidophila</name>
    <dbReference type="NCBI Taxonomy" id="245834"/>
    <lineage>
        <taxon>Eukaryota</taxon>
        <taxon>Fungi</taxon>
        <taxon>Dikarya</taxon>
        <taxon>Ascomycota</taxon>
        <taxon>Pezizomycotina</taxon>
        <taxon>Dothideomycetes</taxon>
        <taxon>Dothideomycetidae</taxon>
        <taxon>Mycosphaerellales</taxon>
        <taxon>Teratosphaeriaceae</taxon>
        <taxon>Neohortaea</taxon>
    </lineage>
</organism>
<keyword evidence="2" id="KW-0963">Cytoplasm</keyword>
<evidence type="ECO:0000256" key="5">
    <source>
        <dbReference type="ARBA" id="ARBA00022833"/>
    </source>
</evidence>
<dbReference type="GeneID" id="54470153"/>
<evidence type="ECO:0000256" key="1">
    <source>
        <dbReference type="ARBA" id="ARBA00004496"/>
    </source>
</evidence>
<feature type="domain" description="RZ-type" evidence="7">
    <location>
        <begin position="169"/>
        <end position="245"/>
    </location>
</feature>
<evidence type="ECO:0000256" key="2">
    <source>
        <dbReference type="ARBA" id="ARBA00022490"/>
    </source>
</evidence>
<dbReference type="OrthoDB" id="2423195at2759"/>